<dbReference type="SUPFAM" id="SSF53187">
    <property type="entry name" value="Zn-dependent exopeptidases"/>
    <property type="match status" value="1"/>
</dbReference>
<dbReference type="EMBL" id="JAHBOM010000082">
    <property type="protein sequence ID" value="MBU8827793.1"/>
    <property type="molecule type" value="Genomic_DNA"/>
</dbReference>
<dbReference type="Gene3D" id="3.40.630.10">
    <property type="entry name" value="Zn peptidases"/>
    <property type="match status" value="1"/>
</dbReference>
<evidence type="ECO:0000313" key="1">
    <source>
        <dbReference type="EMBL" id="MBU8827793.1"/>
    </source>
</evidence>
<reference evidence="1 2" key="1">
    <citation type="submission" date="2021-05" db="EMBL/GenBank/DDBJ databases">
        <title>Draft Genome Sequences of Clinical Respiratory Isolates of Mycobacterium goodii Recovered in Ireland.</title>
        <authorList>
            <person name="Flanagan P.R."/>
            <person name="Mok S."/>
            <person name="Roycroft E."/>
            <person name="Rogers T.R."/>
            <person name="Fitzgibbon M."/>
        </authorList>
    </citation>
    <scope>NUCLEOTIDE SEQUENCE [LARGE SCALE GENOMIC DNA]</scope>
    <source>
        <strain evidence="1 2">14IE55</strain>
    </source>
</reference>
<evidence type="ECO:0000313" key="2">
    <source>
        <dbReference type="Proteomes" id="UP000696413"/>
    </source>
</evidence>
<organism evidence="1 2">
    <name type="scientific">Mycolicibacterium goodii</name>
    <name type="common">Mycobacterium goodii</name>
    <dbReference type="NCBI Taxonomy" id="134601"/>
    <lineage>
        <taxon>Bacteria</taxon>
        <taxon>Bacillati</taxon>
        <taxon>Actinomycetota</taxon>
        <taxon>Actinomycetes</taxon>
        <taxon>Mycobacteriales</taxon>
        <taxon>Mycobacteriaceae</taxon>
        <taxon>Mycolicibacterium</taxon>
    </lineage>
</organism>
<feature type="non-terminal residue" evidence="1">
    <location>
        <position position="1"/>
    </location>
</feature>
<name>A0ABS6HZX8_MYCGD</name>
<proteinExistence type="predicted"/>
<protein>
    <submittedName>
        <fullName evidence="1">Amidohydrolase</fullName>
    </submittedName>
</protein>
<accession>A0ABS6HZX8</accession>
<gene>
    <name evidence="1" type="ORF">KL859_33670</name>
</gene>
<dbReference type="Proteomes" id="UP000696413">
    <property type="component" value="Unassembled WGS sequence"/>
</dbReference>
<keyword evidence="2" id="KW-1185">Reference proteome</keyword>
<sequence length="86" mass="8902">PSGGLFSGAEVQKSAEQAELWGGTADAPFAPNYHQKTDTLDHIDRTALGINGAGVAYAVGLYAQDLGGPNGVPVMADRTRHLIAKP</sequence>
<comment type="caution">
    <text evidence="1">The sequence shown here is derived from an EMBL/GenBank/DDBJ whole genome shotgun (WGS) entry which is preliminary data.</text>
</comment>